<evidence type="ECO:0000256" key="1">
    <source>
        <dbReference type="ARBA" id="ARBA00000900"/>
    </source>
</evidence>
<dbReference type="Gene3D" id="3.30.40.10">
    <property type="entry name" value="Zinc/RING finger domain, C3HC4 (zinc finger)"/>
    <property type="match status" value="1"/>
</dbReference>
<comment type="caution">
    <text evidence="8">The sequence shown here is derived from an EMBL/GenBank/DDBJ whole genome shotgun (WGS) entry which is preliminary data.</text>
</comment>
<gene>
    <name evidence="8" type="ORF">LWI28_026184</name>
</gene>
<dbReference type="PANTHER" id="PTHR15710:SF77">
    <property type="entry name" value="RING-H2 FINGER PROTEIN ATL21B"/>
    <property type="match status" value="1"/>
</dbReference>
<dbReference type="InterPro" id="IPR013083">
    <property type="entry name" value="Znf_RING/FYVE/PHD"/>
</dbReference>
<evidence type="ECO:0000313" key="8">
    <source>
        <dbReference type="EMBL" id="KAI9178414.1"/>
    </source>
</evidence>
<name>A0AAD5IW08_ACENE</name>
<dbReference type="GO" id="GO:0016567">
    <property type="term" value="P:protein ubiquitination"/>
    <property type="evidence" value="ECO:0007669"/>
    <property type="project" value="TreeGrafter"/>
</dbReference>
<dbReference type="EC" id="2.3.2.27" evidence="2"/>
<evidence type="ECO:0000256" key="4">
    <source>
        <dbReference type="ARBA" id="ARBA00022771"/>
    </source>
</evidence>
<dbReference type="PANTHER" id="PTHR15710">
    <property type="entry name" value="E3 UBIQUITIN-PROTEIN LIGASE PRAJA"/>
    <property type="match status" value="1"/>
</dbReference>
<dbReference type="CDD" id="cd16454">
    <property type="entry name" value="RING-H2_PA-TM-RING"/>
    <property type="match status" value="1"/>
</dbReference>
<dbReference type="InterPro" id="IPR001841">
    <property type="entry name" value="Znf_RING"/>
</dbReference>
<reference evidence="8" key="2">
    <citation type="submission" date="2023-02" db="EMBL/GenBank/DDBJ databases">
        <authorList>
            <person name="Swenson N.G."/>
            <person name="Wegrzyn J.L."/>
            <person name="Mcevoy S.L."/>
        </authorList>
    </citation>
    <scope>NUCLEOTIDE SEQUENCE</scope>
    <source>
        <strain evidence="8">91603</strain>
        <tissue evidence="8">Leaf</tissue>
    </source>
</reference>
<dbReference type="Proteomes" id="UP001064489">
    <property type="component" value="Chromosome 5"/>
</dbReference>
<evidence type="ECO:0000259" key="7">
    <source>
        <dbReference type="PROSITE" id="PS50089"/>
    </source>
</evidence>
<feature type="domain" description="RING-type" evidence="7">
    <location>
        <begin position="74"/>
        <end position="115"/>
    </location>
</feature>
<keyword evidence="3" id="KW-0479">Metal-binding</keyword>
<accession>A0AAD5IW08</accession>
<evidence type="ECO:0000256" key="2">
    <source>
        <dbReference type="ARBA" id="ARBA00012483"/>
    </source>
</evidence>
<dbReference type="GO" id="GO:0008270">
    <property type="term" value="F:zinc ion binding"/>
    <property type="evidence" value="ECO:0007669"/>
    <property type="project" value="UniProtKB-KW"/>
</dbReference>
<dbReference type="SUPFAM" id="SSF57850">
    <property type="entry name" value="RING/U-box"/>
    <property type="match status" value="1"/>
</dbReference>
<dbReference type="Pfam" id="PF13639">
    <property type="entry name" value="zf-RING_2"/>
    <property type="match status" value="1"/>
</dbReference>
<dbReference type="SMART" id="SM00184">
    <property type="entry name" value="RING"/>
    <property type="match status" value="1"/>
</dbReference>
<dbReference type="AlphaFoldDB" id="A0AAD5IW08"/>
<dbReference type="EMBL" id="JAJSOW010000102">
    <property type="protein sequence ID" value="KAI9178414.1"/>
    <property type="molecule type" value="Genomic_DNA"/>
</dbReference>
<reference evidence="8" key="1">
    <citation type="journal article" date="2022" name="Plant J.">
        <title>Strategies of tolerance reflected in two North American maple genomes.</title>
        <authorList>
            <person name="McEvoy S.L."/>
            <person name="Sezen U.U."/>
            <person name="Trouern-Trend A."/>
            <person name="McMahon S.M."/>
            <person name="Schaberg P.G."/>
            <person name="Yang J."/>
            <person name="Wegrzyn J.L."/>
            <person name="Swenson N.G."/>
        </authorList>
    </citation>
    <scope>NUCLEOTIDE SEQUENCE</scope>
    <source>
        <strain evidence="8">91603</strain>
    </source>
</reference>
<dbReference type="PROSITE" id="PS50089">
    <property type="entry name" value="ZF_RING_2"/>
    <property type="match status" value="1"/>
</dbReference>
<comment type="catalytic activity">
    <reaction evidence="1">
        <text>S-ubiquitinyl-[E2 ubiquitin-conjugating enzyme]-L-cysteine + [acceptor protein]-L-lysine = [E2 ubiquitin-conjugating enzyme]-L-cysteine + N(6)-ubiquitinyl-[acceptor protein]-L-lysine.</text>
        <dbReference type="EC" id="2.3.2.27"/>
    </reaction>
</comment>
<evidence type="ECO:0000313" key="9">
    <source>
        <dbReference type="Proteomes" id="UP001064489"/>
    </source>
</evidence>
<organism evidence="8 9">
    <name type="scientific">Acer negundo</name>
    <name type="common">Box elder</name>
    <dbReference type="NCBI Taxonomy" id="4023"/>
    <lineage>
        <taxon>Eukaryota</taxon>
        <taxon>Viridiplantae</taxon>
        <taxon>Streptophyta</taxon>
        <taxon>Embryophyta</taxon>
        <taxon>Tracheophyta</taxon>
        <taxon>Spermatophyta</taxon>
        <taxon>Magnoliopsida</taxon>
        <taxon>eudicotyledons</taxon>
        <taxon>Gunneridae</taxon>
        <taxon>Pentapetalae</taxon>
        <taxon>rosids</taxon>
        <taxon>malvids</taxon>
        <taxon>Sapindales</taxon>
        <taxon>Sapindaceae</taxon>
        <taxon>Hippocastanoideae</taxon>
        <taxon>Acereae</taxon>
        <taxon>Acer</taxon>
    </lineage>
</organism>
<evidence type="ECO:0000256" key="5">
    <source>
        <dbReference type="ARBA" id="ARBA00022833"/>
    </source>
</evidence>
<evidence type="ECO:0000256" key="3">
    <source>
        <dbReference type="ARBA" id="ARBA00022723"/>
    </source>
</evidence>
<proteinExistence type="predicted"/>
<dbReference type="GO" id="GO:0061630">
    <property type="term" value="F:ubiquitin protein ligase activity"/>
    <property type="evidence" value="ECO:0007669"/>
    <property type="project" value="UniProtKB-EC"/>
</dbReference>
<keyword evidence="4 6" id="KW-0863">Zinc-finger</keyword>
<keyword evidence="5" id="KW-0862">Zinc</keyword>
<dbReference type="GO" id="GO:0005737">
    <property type="term" value="C:cytoplasm"/>
    <property type="evidence" value="ECO:0007669"/>
    <property type="project" value="TreeGrafter"/>
</dbReference>
<keyword evidence="9" id="KW-1185">Reference proteome</keyword>
<evidence type="ECO:0000256" key="6">
    <source>
        <dbReference type="PROSITE-ProRule" id="PRU00175"/>
    </source>
</evidence>
<protein>
    <recommendedName>
        <fullName evidence="2">RING-type E3 ubiquitin transferase</fullName>
        <ecNumber evidence="2">2.3.2.27</ecNumber>
    </recommendedName>
</protein>
<sequence>MSPRPFMVDIILDGVRSMANNDLYKDRKVLRMNVSVSVVGDEQEQVVESEIEGPASDESIQALEIVRVLVEQQCGICLEEFSGGVEARRMPCSHVFHGHCIVNWLRNRKFCPSCSAIALAFHVKMKMKTQSILKIKVKVKTSKLGLNNIVMASCARVLNSGAHSVAEALTMLHGLYLTAENVSPSTMLSAAPLVSSSPSSVSPTANIGISLESCWPIDIPSLTRLSLKQVSQLSFPLRLQHALLGVRWPPKPPRFGVS</sequence>